<dbReference type="PROSITE" id="PS00455">
    <property type="entry name" value="AMP_BINDING"/>
    <property type="match status" value="2"/>
</dbReference>
<dbReference type="CDD" id="cd05930">
    <property type="entry name" value="A_NRPS"/>
    <property type="match status" value="1"/>
</dbReference>
<dbReference type="Gene3D" id="1.10.1200.10">
    <property type="entry name" value="ACP-like"/>
    <property type="match status" value="2"/>
</dbReference>
<dbReference type="RefSeq" id="WP_093230997.1">
    <property type="nucleotide sequence ID" value="NZ_FORR01000015.1"/>
</dbReference>
<comment type="similarity">
    <text evidence="2">Belongs to the ATP-dependent AMP-binding enzyme family.</text>
</comment>
<sequence>MNLHNPLLSVPVEELSYWRHVLRGASALQLPTDYPRSLNEPFEQAKIEVELPQRWMGKLEGFSREMGVPFSVTVFSLFKILLLRYSGQKDMVVGGALDGGAYPVLFRMKGIENPRFYDWIKQVRQKVDKSLQHVTGSFKSIVKELGLETEKGLSLFAVQFAWLTDQKDDHGGSPSFELKLGILQHENQWIARFTYDSKLFNQDKIQRMAQHFLRLLEESVMRPEGTIRTYSILTSEEEQLIRSWNQTEKSYPQDRYVYQWIEQQAEKISNRLAVVSQNGQLTYGELNRNANQLAHYLQKRGVRSGDFVAICLERSCDLVVGLLGILKAGGAYVPIDPTYPKERIAYMLQDSCVSLIITKSHLIDKLEGGSKRLICLDLDEEEIARESEGSIQANDTLDDLAYMIYTSGSTGQPKGVMISHRSILNLIFWHLRTYQVTSEDRMTLLAGTAFDASVWEIWPALTAGASLYIPDEEVRMSPLALKEWLIENQITISFLPTPLLESVLWLDWPKQVTLRKLLTGGDQLRFYPPHDFPIDVVNHYGPTENTVVTTMFEVPKGIRRKTVPAIGRPIANTEVYVLDAYLQPVPIGVPGELYVGGAGLAQGYFQREVLTKQRFIPHPFHSDPGAKLYRTGDLVRYLEDGNLEFLGRLDHQVKIRGYRIELGEIEAVLNQHPKVRESLVMAHEDESGEKRLVAYLVISGEKLDDWRSYLKGKLPEYMVPTVYVVLDSFPLTPNGKIDRHALPVPEMDTEAYLTPQTETEKQVAEIWGKVLKLEKVGLNDDFFALGGHSLLAGQIVSRINQMFGLDLSVSILFEKTTVRELVEWIDRSQTEHHHRLLRLERTDSSKKMIPMSYAQQRLWFLHRLNPQLAAYHIPFLLRLKGTLHCDALKWSMEQLVQRHEALRTRFTEIDGQAVQILTDEIKISWTVKDLRQTTDPEKEAMSFVHREAAEPFDLQRGPLLRVHLLRVADGEWLLLLHMHHIISDGWSMEILVRELFQFYAAYIEGRTTLDLSEIPVRYADYSEWQKVWLQKDAMKQQLVYWKQKLKNVPVLELPTDRPRLSEQTFKGTTYQQIIPDELVTALRKLSRQEGTTLFMTLLAAFKVLLSRYTGQSDIAVGSPVAGRNHPEVENVVGFFVNSLVFRTDLSGNPSFREFLHRVRNVAVEAYANQDIPFEQVVHELQPERSLSYSPLFQVMFGLQDLPEVLETVPGLQVETIGMEHKTSKFDLTLMMYQKRDQLLAAFEYNTDLFDESTIRRMADNFVTLLWGIVSTPTQVISKLPLLSEQERRQLDQWNETALDIRPVCIHQLFEQQAQQTPNQVALLTDTESLTYRELNERANQLAHYLRSMEVGPEVLVGICMERSTDLIVGLLGILKAGGAYVPLDPAYPKERIAYMLEDSRVKVLLTQEKLLSELPDTSAMVVCLDRDQQLIREKSIKNTESEVQPEHLAYVIYTSGSTGNPKGVMIEHRSTVTLIQWAYHVFLPDELKGVLAATSVCFDLSVFEIFVPLGCGGMVILADNALELPYLAARHQVTLVNTVPSAAKELLKIGGFPSSVKVVNLAGEPLPQTLVRQLYQLGTVEKVYNLYGPSEDTTYSTFALIEKDDPRSPSIGCPIANTEAYVLDAHLERVPIGVPGELYLGGFGLSRGYLNKPELTQERFIPHPFRDHSEARLYKTGDLVRYRTDGQLEFLGRTDYQVKVRGFRIELGEIEARLRQHPYVSEVVVVAREDVPGEKRLVAYLVLKEQQQANMEKWRSYLKQKLPDYMIPSAFVVLDAMPLTPNGKIDRKQLPRPEQQHLELSSRFQAPQTELEQALAEIWCKVLGMKQVGIYDSFFELGGDSILTLQVIAEASKQGLYLTPKHFFEYPTIFQLAKVAGDTSSIEAEQGIVTGELPLTPIQHWFFELEIPNRHNWNQSVVLKLRPGIDASLLEQAIQQVVEHHDALRLRFKEQENLWHQWNAAEERMNLFQKINKADVPASERERWLQKELDHAESRLNIERGPLLQTVWVDFGETCYLVMVIHHLAVDGVSWRIILEDIQTVYEQLRTGQEVILPRKTTSYKEWAFRLQQYARSKSLLAEHSFWVHQLTDAVYRIPVDDARASAREKKVNQLVRSLNMEETNLLLKEAPNRFRAKLPEILLTALVETFAEWTKRRSLLVHLEGHGRENVIEGVDITRTVGWFTSIYPVFLQLKQAKTLSESLAEVKEQLRQVPHNGFGYGILRYLAEEETVRQMKQIPQAEVSFNYLGQFDQLLMESPCFSKWVQFNGPSEKQASVRPHLIDIAAMVTEGCLRVMWIYDEAYHQPETIERLAQHYLKWLRAMLHDQTTARFTPSDFSKAKLSKTELNKVLAKLTKKKR</sequence>
<dbReference type="Proteomes" id="UP000199545">
    <property type="component" value="Unassembled WGS sequence"/>
</dbReference>
<dbReference type="SMART" id="SM00823">
    <property type="entry name" value="PKS_PP"/>
    <property type="match status" value="2"/>
</dbReference>
<dbReference type="Gene3D" id="2.30.38.10">
    <property type="entry name" value="Luciferase, Domain 3"/>
    <property type="match status" value="2"/>
</dbReference>
<dbReference type="CDD" id="cd12115">
    <property type="entry name" value="A_NRPS_Sfm_like"/>
    <property type="match status" value="1"/>
</dbReference>
<dbReference type="CDD" id="cd19531">
    <property type="entry name" value="LCL_NRPS-like"/>
    <property type="match status" value="1"/>
</dbReference>
<evidence type="ECO:0000256" key="5">
    <source>
        <dbReference type="ARBA" id="ARBA00022737"/>
    </source>
</evidence>
<dbReference type="Gene3D" id="3.40.50.980">
    <property type="match status" value="4"/>
</dbReference>
<keyword evidence="6" id="KW-0045">Antibiotic biosynthesis</keyword>
<dbReference type="GO" id="GO:0031177">
    <property type="term" value="F:phosphopantetheine binding"/>
    <property type="evidence" value="ECO:0007669"/>
    <property type="project" value="InterPro"/>
</dbReference>
<evidence type="ECO:0000256" key="4">
    <source>
        <dbReference type="ARBA" id="ARBA00022553"/>
    </source>
</evidence>
<dbReference type="InterPro" id="IPR009081">
    <property type="entry name" value="PP-bd_ACP"/>
</dbReference>
<name>A0A1I3T0L7_9BACL</name>
<dbReference type="Pfam" id="PF00501">
    <property type="entry name" value="AMP-binding"/>
    <property type="match status" value="2"/>
</dbReference>
<dbReference type="OrthoDB" id="9765680at2"/>
<keyword evidence="5" id="KW-0677">Repeat</keyword>
<comment type="cofactor">
    <cofactor evidence="1">
        <name>pantetheine 4'-phosphate</name>
        <dbReference type="ChEBI" id="CHEBI:47942"/>
    </cofactor>
</comment>
<evidence type="ECO:0000256" key="1">
    <source>
        <dbReference type="ARBA" id="ARBA00001957"/>
    </source>
</evidence>
<dbReference type="SUPFAM" id="SSF47336">
    <property type="entry name" value="ACP-like"/>
    <property type="match status" value="2"/>
</dbReference>
<dbReference type="InterPro" id="IPR006162">
    <property type="entry name" value="Ppantetheine_attach_site"/>
</dbReference>
<dbReference type="InterPro" id="IPR020806">
    <property type="entry name" value="PKS_PP-bd"/>
</dbReference>
<dbReference type="SUPFAM" id="SSF52777">
    <property type="entry name" value="CoA-dependent acyltransferases"/>
    <property type="match status" value="5"/>
</dbReference>
<dbReference type="Pfam" id="PF00668">
    <property type="entry name" value="Condensation"/>
    <property type="match status" value="3"/>
</dbReference>
<dbReference type="GO" id="GO:0044550">
    <property type="term" value="P:secondary metabolite biosynthetic process"/>
    <property type="evidence" value="ECO:0007669"/>
    <property type="project" value="UniProtKB-ARBA"/>
</dbReference>
<feature type="domain" description="Carrier" evidence="7">
    <location>
        <begin position="1806"/>
        <end position="1880"/>
    </location>
</feature>
<evidence type="ECO:0000313" key="8">
    <source>
        <dbReference type="EMBL" id="SFJ64648.1"/>
    </source>
</evidence>
<dbReference type="InterPro" id="IPR020845">
    <property type="entry name" value="AMP-binding_CS"/>
</dbReference>
<dbReference type="InterPro" id="IPR000873">
    <property type="entry name" value="AMP-dep_synth/lig_dom"/>
</dbReference>
<feature type="domain" description="Carrier" evidence="7">
    <location>
        <begin position="754"/>
        <end position="829"/>
    </location>
</feature>
<dbReference type="FunFam" id="3.30.559.10:FF:000012">
    <property type="entry name" value="Non-ribosomal peptide synthetase"/>
    <property type="match status" value="1"/>
</dbReference>
<dbReference type="GO" id="GO:0005737">
    <property type="term" value="C:cytoplasm"/>
    <property type="evidence" value="ECO:0007669"/>
    <property type="project" value="TreeGrafter"/>
</dbReference>
<dbReference type="PROSITE" id="PS50075">
    <property type="entry name" value="CARRIER"/>
    <property type="match status" value="2"/>
</dbReference>
<dbReference type="InterPro" id="IPR023213">
    <property type="entry name" value="CAT-like_dom_sf"/>
</dbReference>
<evidence type="ECO:0000313" key="9">
    <source>
        <dbReference type="Proteomes" id="UP000199545"/>
    </source>
</evidence>
<reference evidence="8 9" key="1">
    <citation type="submission" date="2016-10" db="EMBL/GenBank/DDBJ databases">
        <authorList>
            <person name="de Groot N.N."/>
        </authorList>
    </citation>
    <scope>NUCLEOTIDE SEQUENCE [LARGE SCALE GENOMIC DNA]</scope>
    <source>
        <strain evidence="8 9">DSM 44778</strain>
    </source>
</reference>
<dbReference type="InterPro" id="IPR025110">
    <property type="entry name" value="AMP-bd_C"/>
</dbReference>
<keyword evidence="3" id="KW-0596">Phosphopantetheine</keyword>
<dbReference type="SUPFAM" id="SSF56801">
    <property type="entry name" value="Acetyl-CoA synthetase-like"/>
    <property type="match status" value="2"/>
</dbReference>
<dbReference type="PANTHER" id="PTHR45527">
    <property type="entry name" value="NONRIBOSOMAL PEPTIDE SYNTHETASE"/>
    <property type="match status" value="1"/>
</dbReference>
<dbReference type="FunFam" id="3.30.300.30:FF:000010">
    <property type="entry name" value="Enterobactin synthetase component F"/>
    <property type="match status" value="2"/>
</dbReference>
<dbReference type="PANTHER" id="PTHR45527:SF14">
    <property type="entry name" value="PLIPASTATIN SYNTHASE SUBUNIT B"/>
    <property type="match status" value="1"/>
</dbReference>
<dbReference type="FunFam" id="3.40.50.12780:FF:000012">
    <property type="entry name" value="Non-ribosomal peptide synthetase"/>
    <property type="match status" value="2"/>
</dbReference>
<dbReference type="InterPro" id="IPR010071">
    <property type="entry name" value="AA_adenyl_dom"/>
</dbReference>
<accession>A0A1I3T0L7</accession>
<organism evidence="8 9">
    <name type="scientific">Thermoflavimicrobium dichotomicum</name>
    <dbReference type="NCBI Taxonomy" id="46223"/>
    <lineage>
        <taxon>Bacteria</taxon>
        <taxon>Bacillati</taxon>
        <taxon>Bacillota</taxon>
        <taxon>Bacilli</taxon>
        <taxon>Bacillales</taxon>
        <taxon>Thermoactinomycetaceae</taxon>
        <taxon>Thermoflavimicrobium</taxon>
    </lineage>
</organism>
<evidence type="ECO:0000256" key="3">
    <source>
        <dbReference type="ARBA" id="ARBA00022450"/>
    </source>
</evidence>
<dbReference type="CDD" id="cd19534">
    <property type="entry name" value="E_NRPS"/>
    <property type="match status" value="1"/>
</dbReference>
<dbReference type="FunFam" id="2.30.38.10:FF:000001">
    <property type="entry name" value="Non-ribosomal peptide synthetase PvdI"/>
    <property type="match status" value="2"/>
</dbReference>
<dbReference type="InterPro" id="IPR001242">
    <property type="entry name" value="Condensation_dom"/>
</dbReference>
<evidence type="ECO:0000256" key="6">
    <source>
        <dbReference type="ARBA" id="ARBA00023194"/>
    </source>
</evidence>
<dbReference type="PROSITE" id="PS00012">
    <property type="entry name" value="PHOSPHOPANTETHEINE"/>
    <property type="match status" value="1"/>
</dbReference>
<dbReference type="Gene3D" id="3.30.559.30">
    <property type="entry name" value="Nonribosomal peptide synthetase, condensation domain"/>
    <property type="match status" value="3"/>
</dbReference>
<dbReference type="InterPro" id="IPR045851">
    <property type="entry name" value="AMP-bd_C_sf"/>
</dbReference>
<keyword evidence="4" id="KW-0597">Phosphoprotein</keyword>
<dbReference type="STRING" id="46223.SAMN05421852_11525"/>
<protein>
    <submittedName>
        <fullName evidence="8">Non-ribosomal peptide synthase domain TIGR01720/amino acid adenylation domain-containing protein</fullName>
    </submittedName>
</protein>
<dbReference type="Pfam" id="PF00550">
    <property type="entry name" value="PP-binding"/>
    <property type="match status" value="2"/>
</dbReference>
<dbReference type="FunFam" id="1.10.1200.10:FF:000005">
    <property type="entry name" value="Nonribosomal peptide synthetase 1"/>
    <property type="match status" value="2"/>
</dbReference>
<dbReference type="Pfam" id="PF13193">
    <property type="entry name" value="AMP-binding_C"/>
    <property type="match status" value="2"/>
</dbReference>
<dbReference type="NCBIfam" id="TIGR01733">
    <property type="entry name" value="AA-adenyl-dom"/>
    <property type="match status" value="2"/>
</dbReference>
<gene>
    <name evidence="8" type="ORF">SAMN05421852_11525</name>
</gene>
<dbReference type="Gene3D" id="3.30.559.10">
    <property type="entry name" value="Chloramphenicol acetyltransferase-like domain"/>
    <property type="match status" value="2"/>
</dbReference>
<evidence type="ECO:0000256" key="2">
    <source>
        <dbReference type="ARBA" id="ARBA00006432"/>
    </source>
</evidence>
<dbReference type="EMBL" id="FORR01000015">
    <property type="protein sequence ID" value="SFJ64648.1"/>
    <property type="molecule type" value="Genomic_DNA"/>
</dbReference>
<dbReference type="Gene3D" id="3.30.300.30">
    <property type="match status" value="2"/>
</dbReference>
<dbReference type="GO" id="GO:0003824">
    <property type="term" value="F:catalytic activity"/>
    <property type="evidence" value="ECO:0007669"/>
    <property type="project" value="InterPro"/>
</dbReference>
<evidence type="ECO:0000259" key="7">
    <source>
        <dbReference type="PROSITE" id="PS50075"/>
    </source>
</evidence>
<dbReference type="InterPro" id="IPR036736">
    <property type="entry name" value="ACP-like_sf"/>
</dbReference>
<dbReference type="FunFam" id="3.40.50.980:FF:000001">
    <property type="entry name" value="Non-ribosomal peptide synthetase"/>
    <property type="match status" value="2"/>
</dbReference>
<proteinExistence type="inferred from homology"/>
<dbReference type="GO" id="GO:0043041">
    <property type="term" value="P:amino acid activation for nonribosomal peptide biosynthetic process"/>
    <property type="evidence" value="ECO:0007669"/>
    <property type="project" value="TreeGrafter"/>
</dbReference>
<dbReference type="InterPro" id="IPR010060">
    <property type="entry name" value="NRPS_synth"/>
</dbReference>
<dbReference type="GO" id="GO:0008610">
    <property type="term" value="P:lipid biosynthetic process"/>
    <property type="evidence" value="ECO:0007669"/>
    <property type="project" value="UniProtKB-ARBA"/>
</dbReference>
<keyword evidence="9" id="KW-1185">Reference proteome</keyword>
<dbReference type="NCBIfam" id="NF003417">
    <property type="entry name" value="PRK04813.1"/>
    <property type="match status" value="2"/>
</dbReference>
<dbReference type="NCBIfam" id="TIGR01720">
    <property type="entry name" value="NRPS-para261"/>
    <property type="match status" value="1"/>
</dbReference>
<dbReference type="GO" id="GO:0017000">
    <property type="term" value="P:antibiotic biosynthetic process"/>
    <property type="evidence" value="ECO:0007669"/>
    <property type="project" value="UniProtKB-KW"/>
</dbReference>